<evidence type="ECO:0000313" key="5">
    <source>
        <dbReference type="EMBL" id="CAF1535602.1"/>
    </source>
</evidence>
<evidence type="ECO:0000256" key="3">
    <source>
        <dbReference type="ARBA" id="ARBA00022777"/>
    </source>
</evidence>
<comment type="similarity">
    <text evidence="4">Belongs to the adenylate kinase family.</text>
</comment>
<dbReference type="Proteomes" id="UP000663845">
    <property type="component" value="Unassembled WGS sequence"/>
</dbReference>
<feature type="non-terminal residue" evidence="5">
    <location>
        <position position="1"/>
    </location>
</feature>
<gene>
    <name evidence="5" type="ORF">JYZ213_LOCUS45401</name>
</gene>
<protein>
    <recommendedName>
        <fullName evidence="7">Adenylate kinase</fullName>
    </recommendedName>
</protein>
<dbReference type="Gene3D" id="3.40.50.300">
    <property type="entry name" value="P-loop containing nucleotide triphosphate hydrolases"/>
    <property type="match status" value="1"/>
</dbReference>
<reference evidence="5" key="1">
    <citation type="submission" date="2021-02" db="EMBL/GenBank/DDBJ databases">
        <authorList>
            <person name="Nowell W R."/>
        </authorList>
    </citation>
    <scope>NUCLEOTIDE SEQUENCE</scope>
</reference>
<keyword evidence="3 4" id="KW-0418">Kinase</keyword>
<dbReference type="InterPro" id="IPR027417">
    <property type="entry name" value="P-loop_NTPase"/>
</dbReference>
<comment type="caution">
    <text evidence="5">The sequence shown here is derived from an EMBL/GenBank/DDBJ whole genome shotgun (WGS) entry which is preliminary data.</text>
</comment>
<evidence type="ECO:0000256" key="2">
    <source>
        <dbReference type="ARBA" id="ARBA00022741"/>
    </source>
</evidence>
<dbReference type="PANTHER" id="PTHR23359">
    <property type="entry name" value="NUCLEOTIDE KINASE"/>
    <property type="match status" value="1"/>
</dbReference>
<sequence length="43" mass="4526">MSSTKPNVIFVLGGPGAGKGTQCTRIAETYSYVHLSAGDLLRE</sequence>
<dbReference type="Pfam" id="PF13207">
    <property type="entry name" value="AAA_17"/>
    <property type="match status" value="1"/>
</dbReference>
<dbReference type="GO" id="GO:0005524">
    <property type="term" value="F:ATP binding"/>
    <property type="evidence" value="ECO:0007669"/>
    <property type="project" value="InterPro"/>
</dbReference>
<evidence type="ECO:0000256" key="4">
    <source>
        <dbReference type="RuleBase" id="RU003330"/>
    </source>
</evidence>
<dbReference type="AlphaFoldDB" id="A0A815W053"/>
<evidence type="ECO:0008006" key="7">
    <source>
        <dbReference type="Google" id="ProtNLM"/>
    </source>
</evidence>
<keyword evidence="2" id="KW-0547">Nucleotide-binding</keyword>
<dbReference type="GO" id="GO:0006139">
    <property type="term" value="P:nucleobase-containing compound metabolic process"/>
    <property type="evidence" value="ECO:0007669"/>
    <property type="project" value="InterPro"/>
</dbReference>
<evidence type="ECO:0000256" key="1">
    <source>
        <dbReference type="ARBA" id="ARBA00022679"/>
    </source>
</evidence>
<accession>A0A815W053</accession>
<dbReference type="GO" id="GO:0019205">
    <property type="term" value="F:nucleobase-containing compound kinase activity"/>
    <property type="evidence" value="ECO:0007669"/>
    <property type="project" value="InterPro"/>
</dbReference>
<keyword evidence="1 4" id="KW-0808">Transferase</keyword>
<dbReference type="SUPFAM" id="SSF52540">
    <property type="entry name" value="P-loop containing nucleoside triphosphate hydrolases"/>
    <property type="match status" value="1"/>
</dbReference>
<organism evidence="5 6">
    <name type="scientific">Adineta steineri</name>
    <dbReference type="NCBI Taxonomy" id="433720"/>
    <lineage>
        <taxon>Eukaryota</taxon>
        <taxon>Metazoa</taxon>
        <taxon>Spiralia</taxon>
        <taxon>Gnathifera</taxon>
        <taxon>Rotifera</taxon>
        <taxon>Eurotatoria</taxon>
        <taxon>Bdelloidea</taxon>
        <taxon>Adinetida</taxon>
        <taxon>Adinetidae</taxon>
        <taxon>Adineta</taxon>
    </lineage>
</organism>
<dbReference type="EMBL" id="CAJNOG010003776">
    <property type="protein sequence ID" value="CAF1535602.1"/>
    <property type="molecule type" value="Genomic_DNA"/>
</dbReference>
<dbReference type="InterPro" id="IPR000850">
    <property type="entry name" value="Adenylat/UMP-CMP_kin"/>
</dbReference>
<dbReference type="PRINTS" id="PR00094">
    <property type="entry name" value="ADENYLTKNASE"/>
</dbReference>
<evidence type="ECO:0000313" key="6">
    <source>
        <dbReference type="Proteomes" id="UP000663845"/>
    </source>
</evidence>
<name>A0A815W053_9BILA</name>
<proteinExistence type="inferred from homology"/>